<accession>A0A7C9D7H3</accession>
<dbReference type="AlphaFoldDB" id="A0A7C9D7H3"/>
<organism evidence="1">
    <name type="scientific">Opuntia streptacantha</name>
    <name type="common">Prickly pear cactus</name>
    <name type="synonym">Opuntia cardona</name>
    <dbReference type="NCBI Taxonomy" id="393608"/>
    <lineage>
        <taxon>Eukaryota</taxon>
        <taxon>Viridiplantae</taxon>
        <taxon>Streptophyta</taxon>
        <taxon>Embryophyta</taxon>
        <taxon>Tracheophyta</taxon>
        <taxon>Spermatophyta</taxon>
        <taxon>Magnoliopsida</taxon>
        <taxon>eudicotyledons</taxon>
        <taxon>Gunneridae</taxon>
        <taxon>Pentapetalae</taxon>
        <taxon>Caryophyllales</taxon>
        <taxon>Cactineae</taxon>
        <taxon>Cactaceae</taxon>
        <taxon>Opuntioideae</taxon>
        <taxon>Opuntia</taxon>
    </lineage>
</organism>
<proteinExistence type="predicted"/>
<protein>
    <submittedName>
        <fullName evidence="1">Uncharacterized protein</fullName>
    </submittedName>
</protein>
<reference evidence="1" key="1">
    <citation type="journal article" date="2013" name="J. Plant Res.">
        <title>Effect of fungi and light on seed germination of three Opuntia species from semiarid lands of central Mexico.</title>
        <authorList>
            <person name="Delgado-Sanchez P."/>
            <person name="Jimenez-Bremont J.F."/>
            <person name="Guerrero-Gonzalez Mde L."/>
            <person name="Flores J."/>
        </authorList>
    </citation>
    <scope>NUCLEOTIDE SEQUENCE</scope>
    <source>
        <tissue evidence="1">Cladode</tissue>
    </source>
</reference>
<name>A0A7C9D7H3_OPUST</name>
<evidence type="ECO:0000313" key="1">
    <source>
        <dbReference type="EMBL" id="MBA4632825.1"/>
    </source>
</evidence>
<sequence length="119" mass="13817">MKELPLLQPGLDQMMLSYHWTLHNFSCQMIPNQPVVRSLQPGPCSEQQILSFGWIAQKPVCPLGSLVLGVVHQPLKIWHHINSLLMLTHFCLHSANHQTQWDPQRVLSRSCQPWEHWPQ</sequence>
<reference evidence="1" key="2">
    <citation type="submission" date="2020-07" db="EMBL/GenBank/DDBJ databases">
        <authorList>
            <person name="Vera ALvarez R."/>
            <person name="Arias-Moreno D.M."/>
            <person name="Jimenez-Jacinto V."/>
            <person name="Jimenez-Bremont J.F."/>
            <person name="Swaminathan K."/>
            <person name="Moose S.P."/>
            <person name="Guerrero-Gonzalez M.L."/>
            <person name="Marino-Ramirez L."/>
            <person name="Landsman D."/>
            <person name="Rodriguez-Kessler M."/>
            <person name="Delgado-Sanchez P."/>
        </authorList>
    </citation>
    <scope>NUCLEOTIDE SEQUENCE</scope>
    <source>
        <tissue evidence="1">Cladode</tissue>
    </source>
</reference>
<dbReference type="EMBL" id="GISG01084499">
    <property type="protein sequence ID" value="MBA4632825.1"/>
    <property type="molecule type" value="Transcribed_RNA"/>
</dbReference>